<dbReference type="Pfam" id="PF05368">
    <property type="entry name" value="NmrA"/>
    <property type="match status" value="1"/>
</dbReference>
<gene>
    <name evidence="5" type="ORF">FAGAP_5381</name>
</gene>
<organism evidence="5 6">
    <name type="scientific">Fusarium agapanthi</name>
    <dbReference type="NCBI Taxonomy" id="1803897"/>
    <lineage>
        <taxon>Eukaryota</taxon>
        <taxon>Fungi</taxon>
        <taxon>Dikarya</taxon>
        <taxon>Ascomycota</taxon>
        <taxon>Pezizomycotina</taxon>
        <taxon>Sordariomycetes</taxon>
        <taxon>Hypocreomycetidae</taxon>
        <taxon>Hypocreales</taxon>
        <taxon>Nectriaceae</taxon>
        <taxon>Fusarium</taxon>
        <taxon>Fusarium fujikuroi species complex</taxon>
    </lineage>
</organism>
<dbReference type="PANTHER" id="PTHR47706:SF4">
    <property type="entry name" value="NMRA-LIKE DOMAIN-CONTAINING PROTEIN"/>
    <property type="match status" value="1"/>
</dbReference>
<feature type="domain" description="NmrA-like" evidence="4">
    <location>
        <begin position="3"/>
        <end position="200"/>
    </location>
</feature>
<dbReference type="EMBL" id="LUFC02000339">
    <property type="protein sequence ID" value="KAF4498476.1"/>
    <property type="molecule type" value="Genomic_DNA"/>
</dbReference>
<dbReference type="InterPro" id="IPR036291">
    <property type="entry name" value="NAD(P)-bd_dom_sf"/>
</dbReference>
<evidence type="ECO:0000259" key="4">
    <source>
        <dbReference type="Pfam" id="PF05368"/>
    </source>
</evidence>
<evidence type="ECO:0000256" key="2">
    <source>
        <dbReference type="ARBA" id="ARBA00022857"/>
    </source>
</evidence>
<dbReference type="PANTHER" id="PTHR47706">
    <property type="entry name" value="NMRA-LIKE FAMILY PROTEIN"/>
    <property type="match status" value="1"/>
</dbReference>
<keyword evidence="6" id="KW-1185">Reference proteome</keyword>
<protein>
    <recommendedName>
        <fullName evidence="4">NmrA-like domain-containing protein</fullName>
    </recommendedName>
</protein>
<comment type="caution">
    <text evidence="5">The sequence shown here is derived from an EMBL/GenBank/DDBJ whole genome shotgun (WGS) entry which is preliminary data.</text>
</comment>
<reference evidence="5" key="1">
    <citation type="submission" date="2020-01" db="EMBL/GenBank/DDBJ databases">
        <title>Identification and distribution of gene clusters putatively required for synthesis of sphingolipid metabolism inhibitors in phylogenetically diverse species of the filamentous fungus Fusarium.</title>
        <authorList>
            <person name="Kim H.-S."/>
            <person name="Busman M."/>
            <person name="Brown D.W."/>
            <person name="Divon H."/>
            <person name="Uhlig S."/>
            <person name="Proctor R.H."/>
        </authorList>
    </citation>
    <scope>NUCLEOTIDE SEQUENCE</scope>
    <source>
        <strain evidence="5">NRRL 31653</strain>
    </source>
</reference>
<dbReference type="Gene3D" id="3.40.50.720">
    <property type="entry name" value="NAD(P)-binding Rossmann-like Domain"/>
    <property type="match status" value="1"/>
</dbReference>
<evidence type="ECO:0000313" key="6">
    <source>
        <dbReference type="Proteomes" id="UP000737391"/>
    </source>
</evidence>
<dbReference type="GO" id="GO:0016491">
    <property type="term" value="F:oxidoreductase activity"/>
    <property type="evidence" value="ECO:0007669"/>
    <property type="project" value="UniProtKB-KW"/>
</dbReference>
<dbReference type="Proteomes" id="UP000737391">
    <property type="component" value="Unassembled WGS sequence"/>
</dbReference>
<proteinExistence type="inferred from homology"/>
<dbReference type="AlphaFoldDB" id="A0A9P5BB12"/>
<dbReference type="OrthoDB" id="10000533at2759"/>
<dbReference type="InterPro" id="IPR051609">
    <property type="entry name" value="NmrA/Isoflavone_reductase-like"/>
</dbReference>
<evidence type="ECO:0000256" key="1">
    <source>
        <dbReference type="ARBA" id="ARBA00005725"/>
    </source>
</evidence>
<dbReference type="InterPro" id="IPR008030">
    <property type="entry name" value="NmrA-like"/>
</dbReference>
<evidence type="ECO:0000313" key="5">
    <source>
        <dbReference type="EMBL" id="KAF4498476.1"/>
    </source>
</evidence>
<sequence length="466" mass="52164">MATKKVAVVGGSGNLGREVIDEILARGSCETQVADLPKGVAWRQVDYDDKSALVDAMNGIDTVLSFLAMLNQNEALELHKKLINAAIEAGVRRFTPSEWATASNSGVAHYQYKDEVRNYLEEVNSNQQKIEYCLFQPGMFTDYFGHPKATTKHFETFYMFGDFQNRRAIVPEDGEAQITLTTVRDMCRVVAQALEYDGVWPHVGGMQGTAFTVSELITLGEKIRGPFKVEKISNEDMETRNVITSWYPLVERHALPDEMREQVSKAVLVEYMAGLKRGVWTVSDEWNKLLPDFKLIILIAKSSTFNLQSYSRDANNYAPFDFTFPTKQGLLYQVWRLETLRQVVSLESEPKIHVLVTSSFRFVSASKLVPKLDKALANAVTRSITSFTTHIDPETADGDAVDHTVEALSKSGTETEVGQVRRIYSLRILVGIYIVSSQKTLIVETLLEVILIGATPSYTTNPSVHV</sequence>
<evidence type="ECO:0000256" key="3">
    <source>
        <dbReference type="ARBA" id="ARBA00023002"/>
    </source>
</evidence>
<comment type="similarity">
    <text evidence="1">Belongs to the NmrA-type oxidoreductase family. Isoflavone reductase subfamily.</text>
</comment>
<keyword evidence="2" id="KW-0521">NADP</keyword>
<dbReference type="SUPFAM" id="SSF51735">
    <property type="entry name" value="NAD(P)-binding Rossmann-fold domains"/>
    <property type="match status" value="1"/>
</dbReference>
<accession>A0A9P5BB12</accession>
<name>A0A9P5BB12_9HYPO</name>
<keyword evidence="3" id="KW-0560">Oxidoreductase</keyword>